<dbReference type="GO" id="GO:0003887">
    <property type="term" value="F:DNA-directed DNA polymerase activity"/>
    <property type="evidence" value="ECO:0007669"/>
    <property type="project" value="UniProtKB-KW"/>
</dbReference>
<dbReference type="GO" id="GO:0006310">
    <property type="term" value="P:DNA recombination"/>
    <property type="evidence" value="ECO:0007669"/>
    <property type="project" value="UniProtKB-KW"/>
</dbReference>
<dbReference type="InterPro" id="IPR036397">
    <property type="entry name" value="RNaseH_sf"/>
</dbReference>
<keyword evidence="8" id="KW-0808">Transferase</keyword>
<dbReference type="GO" id="GO:0046872">
    <property type="term" value="F:metal ion binding"/>
    <property type="evidence" value="ECO:0007669"/>
    <property type="project" value="UniProtKB-KW"/>
</dbReference>
<evidence type="ECO:0000256" key="1">
    <source>
        <dbReference type="ARBA" id="ARBA00022722"/>
    </source>
</evidence>
<keyword evidence="2" id="KW-0479">Metal-binding</keyword>
<keyword evidence="1" id="KW-0540">Nuclease</keyword>
<evidence type="ECO:0000256" key="6">
    <source>
        <dbReference type="ARBA" id="ARBA00022908"/>
    </source>
</evidence>
<feature type="compositionally biased region" description="Polar residues" evidence="11">
    <location>
        <begin position="240"/>
        <end position="270"/>
    </location>
</feature>
<reference evidence="14" key="1">
    <citation type="journal article" date="2019" name="Sci. Rep.">
        <title>Draft genome of Tanacetum cinerariifolium, the natural source of mosquito coil.</title>
        <authorList>
            <person name="Yamashiro T."/>
            <person name="Shiraishi A."/>
            <person name="Satake H."/>
            <person name="Nakayama K."/>
        </authorList>
    </citation>
    <scope>NUCLEOTIDE SEQUENCE</scope>
</reference>
<gene>
    <name evidence="14" type="ORF">Tci_020461</name>
</gene>
<dbReference type="Pfam" id="PF07727">
    <property type="entry name" value="RVT_2"/>
    <property type="match status" value="1"/>
</dbReference>
<feature type="domain" description="Retroviral polymerase SH3-like" evidence="13">
    <location>
        <begin position="71"/>
        <end position="127"/>
    </location>
</feature>
<evidence type="ECO:0000256" key="8">
    <source>
        <dbReference type="ARBA" id="ARBA00022932"/>
    </source>
</evidence>
<evidence type="ECO:0000256" key="7">
    <source>
        <dbReference type="ARBA" id="ARBA00022918"/>
    </source>
</evidence>
<dbReference type="GO" id="GO:0003964">
    <property type="term" value="F:RNA-directed DNA polymerase activity"/>
    <property type="evidence" value="ECO:0007669"/>
    <property type="project" value="UniProtKB-KW"/>
</dbReference>
<dbReference type="PANTHER" id="PTHR42648:SF11">
    <property type="entry name" value="TRANSPOSON TY4-P GAG-POL POLYPROTEIN"/>
    <property type="match status" value="1"/>
</dbReference>
<dbReference type="Gene3D" id="3.30.420.10">
    <property type="entry name" value="Ribonuclease H-like superfamily/Ribonuclease H"/>
    <property type="match status" value="1"/>
</dbReference>
<evidence type="ECO:0000256" key="2">
    <source>
        <dbReference type="ARBA" id="ARBA00022723"/>
    </source>
</evidence>
<feature type="domain" description="Reverse transcriptase Ty1/copia-type" evidence="12">
    <location>
        <begin position="428"/>
        <end position="572"/>
    </location>
</feature>
<dbReference type="AlphaFoldDB" id="A0A6L2KG77"/>
<dbReference type="InterPro" id="IPR039537">
    <property type="entry name" value="Retrotran_Ty1/copia-like"/>
</dbReference>
<feature type="region of interest" description="Disordered" evidence="11">
    <location>
        <begin position="196"/>
        <end position="225"/>
    </location>
</feature>
<accession>A0A6L2KG77</accession>
<feature type="region of interest" description="Disordered" evidence="11">
    <location>
        <begin position="237"/>
        <end position="270"/>
    </location>
</feature>
<evidence type="ECO:0000259" key="12">
    <source>
        <dbReference type="Pfam" id="PF07727"/>
    </source>
</evidence>
<keyword evidence="6" id="KW-0229">DNA integration</keyword>
<dbReference type="InterPro" id="IPR013103">
    <property type="entry name" value="RVT_2"/>
</dbReference>
<dbReference type="InterPro" id="IPR012337">
    <property type="entry name" value="RNaseH-like_sf"/>
</dbReference>
<evidence type="ECO:0000256" key="3">
    <source>
        <dbReference type="ARBA" id="ARBA00022759"/>
    </source>
</evidence>
<dbReference type="GO" id="GO:0016787">
    <property type="term" value="F:hydrolase activity"/>
    <property type="evidence" value="ECO:0007669"/>
    <property type="project" value="UniProtKB-KW"/>
</dbReference>
<dbReference type="GO" id="GO:0015074">
    <property type="term" value="P:DNA integration"/>
    <property type="evidence" value="ECO:0007669"/>
    <property type="project" value="UniProtKB-KW"/>
</dbReference>
<evidence type="ECO:0000256" key="10">
    <source>
        <dbReference type="ARBA" id="ARBA00023268"/>
    </source>
</evidence>
<proteinExistence type="predicted"/>
<dbReference type="Pfam" id="PF25597">
    <property type="entry name" value="SH3_retrovirus"/>
    <property type="match status" value="1"/>
</dbReference>
<keyword evidence="7" id="KW-0695">RNA-directed DNA polymerase</keyword>
<evidence type="ECO:0000259" key="13">
    <source>
        <dbReference type="Pfam" id="PF25597"/>
    </source>
</evidence>
<sequence length="612" mass="68587">MIAERRNKTLIEAARTMLADAKLPVTFWADAVNTACYVQNRVLVNKSQNKTLYELFNGRTHAIGFLKPFGCHVMILNTLDNLGKFDAKGDEGYFIRYFMSSKAFRIFNKRTKRVEEKLHVDFLENKLIEKGAGPNWLFDIDTLTNSMNYVPVVVARTSSTNFSGTKDAASQDMKKDVSSLRCIALPNWFHEAHLEPSTSNAQDTCNADNPESSGNPNPTATSTNPLADHMETLTVESHLEPSTSNAQDTCNADNPESSGNPNPTATSTNPLANHMETLTVECVIPTVSSPIPTACLDDSSEPSSNTRLISKRVTSQDDTPSLDNILNLSNRFEDILGVTTNTGDTNGVEADLGNIENNISASPTPTFKIHKDHLKSQIIGLVDSPVQTKNKSKEMEEREEPKKITDALKDPSWVEAMQEELLQFKIQNVWILVDCPEGVRPIGTKWVLKNKKDERGIVIRNKARLVAQGHTQEEGIDYKEVFALVARIEAIRLFLAYASFMGFTVYQMDVKNAFLYGTIDEEVYVMQPPGFQDPEFPARVYKVEKAMYRLYQAPRAWYGTLSKYLLTNGFQRVLQKKDGIFLSQDKYVGDILKKFGYSDVRSANTPMDKENP</sequence>
<keyword evidence="9" id="KW-0233">DNA recombination</keyword>
<organism evidence="14">
    <name type="scientific">Tanacetum cinerariifolium</name>
    <name type="common">Dalmatian daisy</name>
    <name type="synonym">Chrysanthemum cinerariifolium</name>
    <dbReference type="NCBI Taxonomy" id="118510"/>
    <lineage>
        <taxon>Eukaryota</taxon>
        <taxon>Viridiplantae</taxon>
        <taxon>Streptophyta</taxon>
        <taxon>Embryophyta</taxon>
        <taxon>Tracheophyta</taxon>
        <taxon>Spermatophyta</taxon>
        <taxon>Magnoliopsida</taxon>
        <taxon>eudicotyledons</taxon>
        <taxon>Gunneridae</taxon>
        <taxon>Pentapetalae</taxon>
        <taxon>asterids</taxon>
        <taxon>campanulids</taxon>
        <taxon>Asterales</taxon>
        <taxon>Asteraceae</taxon>
        <taxon>Asteroideae</taxon>
        <taxon>Anthemideae</taxon>
        <taxon>Anthemidinae</taxon>
        <taxon>Tanacetum</taxon>
    </lineage>
</organism>
<dbReference type="PANTHER" id="PTHR42648">
    <property type="entry name" value="TRANSPOSASE, PUTATIVE-RELATED"/>
    <property type="match status" value="1"/>
</dbReference>
<keyword evidence="3" id="KW-0255">Endonuclease</keyword>
<keyword evidence="4" id="KW-0378">Hydrolase</keyword>
<dbReference type="SUPFAM" id="SSF53098">
    <property type="entry name" value="Ribonuclease H-like"/>
    <property type="match status" value="1"/>
</dbReference>
<evidence type="ECO:0000256" key="5">
    <source>
        <dbReference type="ARBA" id="ARBA00022842"/>
    </source>
</evidence>
<protein>
    <submittedName>
        <fullName evidence="14">Uncharacterized protein</fullName>
    </submittedName>
</protein>
<name>A0A6L2KG77_TANCI</name>
<dbReference type="InterPro" id="IPR057670">
    <property type="entry name" value="SH3_retrovirus"/>
</dbReference>
<keyword evidence="8" id="KW-0239">DNA-directed DNA polymerase</keyword>
<dbReference type="GO" id="GO:0003676">
    <property type="term" value="F:nucleic acid binding"/>
    <property type="evidence" value="ECO:0007669"/>
    <property type="project" value="InterPro"/>
</dbReference>
<keyword evidence="5" id="KW-0460">Magnesium</keyword>
<evidence type="ECO:0000256" key="4">
    <source>
        <dbReference type="ARBA" id="ARBA00022801"/>
    </source>
</evidence>
<evidence type="ECO:0000313" key="14">
    <source>
        <dbReference type="EMBL" id="GEU48483.1"/>
    </source>
</evidence>
<dbReference type="EMBL" id="BKCJ010002427">
    <property type="protein sequence ID" value="GEU48483.1"/>
    <property type="molecule type" value="Genomic_DNA"/>
</dbReference>
<dbReference type="GO" id="GO:0004519">
    <property type="term" value="F:endonuclease activity"/>
    <property type="evidence" value="ECO:0007669"/>
    <property type="project" value="UniProtKB-KW"/>
</dbReference>
<evidence type="ECO:0000256" key="9">
    <source>
        <dbReference type="ARBA" id="ARBA00023172"/>
    </source>
</evidence>
<evidence type="ECO:0000256" key="11">
    <source>
        <dbReference type="SAM" id="MobiDB-lite"/>
    </source>
</evidence>
<keyword evidence="10" id="KW-0511">Multifunctional enzyme</keyword>
<keyword evidence="8" id="KW-0548">Nucleotidyltransferase</keyword>
<comment type="caution">
    <text evidence="14">The sequence shown here is derived from an EMBL/GenBank/DDBJ whole genome shotgun (WGS) entry which is preliminary data.</text>
</comment>